<dbReference type="InterPro" id="IPR006860">
    <property type="entry name" value="FecR"/>
</dbReference>
<reference evidence="4 5" key="1">
    <citation type="submission" date="2018-10" db="EMBL/GenBank/DDBJ databases">
        <title>Butyricimonas faecalis sp. nov., isolated from human faeces and emended description of the genus Butyricimonas.</title>
        <authorList>
            <person name="Le Roy T."/>
            <person name="Van der Smissen P."/>
            <person name="Paquot A."/>
            <person name="Delzenne N."/>
            <person name="Muccioli G."/>
            <person name="Collet J.-F."/>
            <person name="Cani P.D."/>
        </authorList>
    </citation>
    <scope>NUCLEOTIDE SEQUENCE [LARGE SCALE GENOMIC DNA]</scope>
    <source>
        <strain evidence="4 5">H184</strain>
    </source>
</reference>
<evidence type="ECO:0000313" key="5">
    <source>
        <dbReference type="Proteomes" id="UP000270673"/>
    </source>
</evidence>
<dbReference type="RefSeq" id="WP_106481478.1">
    <property type="nucleotide sequence ID" value="NZ_CP032819.1"/>
</dbReference>
<keyword evidence="1" id="KW-0812">Transmembrane</keyword>
<keyword evidence="1" id="KW-0472">Membrane</keyword>
<evidence type="ECO:0000313" key="4">
    <source>
        <dbReference type="EMBL" id="AZS31084.1"/>
    </source>
</evidence>
<evidence type="ECO:0000256" key="1">
    <source>
        <dbReference type="SAM" id="Phobius"/>
    </source>
</evidence>
<protein>
    <submittedName>
        <fullName evidence="4">FecR family protein</fullName>
    </submittedName>
</protein>
<name>A0A3S9VX30_9BACT</name>
<dbReference type="Pfam" id="PF16344">
    <property type="entry name" value="FecR_C"/>
    <property type="match status" value="1"/>
</dbReference>
<dbReference type="FunFam" id="2.60.120.1440:FF:000001">
    <property type="entry name" value="Putative anti-sigma factor"/>
    <property type="match status" value="1"/>
</dbReference>
<sequence>MKHNGDVLFEISELIYKDLSGNATKEEQLKLDTWKNESEQNRMLYEQICSDEVMRGKIRLYRNSDVQSAFNSFIQRREQKNSRRRLIIRISRYAAIIALPLLLVLFYWYQEKVEEKSPLEVAHTMMIKKNVPVLTLSNGQQMVLYNQDLTLNEENGVQITMKSEGEMQYITSDSTKEEMVYNTLTTPSQCDFSFTLADGTRVWLNAQSSLRYPVAFTGKERVVYAEGEIYLEVAKDAEHPFFVVSNGMKVEVLGTSFNVNAYPDETFTEVTLVEGRVAAHVDDKIYNLLPSKQLRWDKNNGMVDIKAVNVNDYIAWKNGQYIFKGKPLVEVAKVLQRWYEVEIIFENKGCEQAIYTGVINKEERIDVFVERLDETSQFDCRVEGNKVFIK</sequence>
<dbReference type="Gene3D" id="3.55.50.30">
    <property type="match status" value="1"/>
</dbReference>
<dbReference type="Pfam" id="PF04773">
    <property type="entry name" value="FecR"/>
    <property type="match status" value="1"/>
</dbReference>
<dbReference type="PANTHER" id="PTHR30273:SF2">
    <property type="entry name" value="PROTEIN FECR"/>
    <property type="match status" value="1"/>
</dbReference>
<keyword evidence="5" id="KW-1185">Reference proteome</keyword>
<dbReference type="Gene3D" id="2.60.120.1440">
    <property type="match status" value="1"/>
</dbReference>
<dbReference type="GO" id="GO:0016989">
    <property type="term" value="F:sigma factor antagonist activity"/>
    <property type="evidence" value="ECO:0007669"/>
    <property type="project" value="TreeGrafter"/>
</dbReference>
<dbReference type="InterPro" id="IPR012373">
    <property type="entry name" value="Ferrdict_sens_TM"/>
</dbReference>
<keyword evidence="1" id="KW-1133">Transmembrane helix</keyword>
<proteinExistence type="predicted"/>
<dbReference type="AlphaFoldDB" id="A0A3S9VX30"/>
<organism evidence="4 5">
    <name type="scientific">Butyricimonas faecalis</name>
    <dbReference type="NCBI Taxonomy" id="2093856"/>
    <lineage>
        <taxon>Bacteria</taxon>
        <taxon>Pseudomonadati</taxon>
        <taxon>Bacteroidota</taxon>
        <taxon>Bacteroidia</taxon>
        <taxon>Bacteroidales</taxon>
        <taxon>Odoribacteraceae</taxon>
        <taxon>Butyricimonas</taxon>
    </lineage>
</organism>
<dbReference type="KEGG" id="buy:D8S85_16995"/>
<gene>
    <name evidence="4" type="ORF">D8S85_16995</name>
</gene>
<accession>A0A3S9VX30</accession>
<evidence type="ECO:0000259" key="3">
    <source>
        <dbReference type="Pfam" id="PF16344"/>
    </source>
</evidence>
<dbReference type="EMBL" id="CP032819">
    <property type="protein sequence ID" value="AZS31084.1"/>
    <property type="molecule type" value="Genomic_DNA"/>
</dbReference>
<dbReference type="PANTHER" id="PTHR30273">
    <property type="entry name" value="PERIPLASMIC SIGNAL SENSOR AND SIGMA FACTOR ACTIVATOR FECR-RELATED"/>
    <property type="match status" value="1"/>
</dbReference>
<dbReference type="OrthoDB" id="704021at2"/>
<feature type="domain" description="FecR protein" evidence="2">
    <location>
        <begin position="183"/>
        <end position="277"/>
    </location>
</feature>
<dbReference type="InterPro" id="IPR032508">
    <property type="entry name" value="FecR_C"/>
</dbReference>
<feature type="transmembrane region" description="Helical" evidence="1">
    <location>
        <begin position="86"/>
        <end position="109"/>
    </location>
</feature>
<evidence type="ECO:0000259" key="2">
    <source>
        <dbReference type="Pfam" id="PF04773"/>
    </source>
</evidence>
<feature type="domain" description="Protein FecR C-terminal" evidence="3">
    <location>
        <begin position="321"/>
        <end position="389"/>
    </location>
</feature>
<dbReference type="Proteomes" id="UP000270673">
    <property type="component" value="Chromosome"/>
</dbReference>